<keyword evidence="7 9" id="KW-0234">DNA repair</keyword>
<comment type="subcellular location">
    <subcellularLocation>
        <location evidence="9">Cytoplasm</location>
    </subcellularLocation>
</comment>
<dbReference type="InterPro" id="IPR036217">
    <property type="entry name" value="MethylDNA_cys_MeTrfase_DNAb"/>
</dbReference>
<dbReference type="Pfam" id="PF01035">
    <property type="entry name" value="DNA_binding_1"/>
    <property type="match status" value="1"/>
</dbReference>
<dbReference type="Pfam" id="PF02870">
    <property type="entry name" value="Methyltransf_1N"/>
    <property type="match status" value="1"/>
</dbReference>
<dbReference type="KEGG" id="arf:AR1Y2_3135"/>
<dbReference type="PANTHER" id="PTHR10815:SF5">
    <property type="entry name" value="METHYLATED-DNA--PROTEIN-CYSTEINE METHYLTRANSFERASE"/>
    <property type="match status" value="1"/>
</dbReference>
<evidence type="ECO:0000256" key="4">
    <source>
        <dbReference type="ARBA" id="ARBA00022603"/>
    </source>
</evidence>
<sequence>MIYTVHYDSPAGRILLAAKEDALAGLWIERQKYFLGSVKEEKKEQEDHPVLVQAKAWLDRYFAGEKPEITELKLSPEGSEFRQAVWEILCQIPYGEVTTYGEISKEIALKFGRKQMSAQAVGGAVSHNPISIIIPCHRVVGFNGSLTGYAGGIDKKIQLLTHEGADMERLYVPKKRTAK</sequence>
<evidence type="ECO:0000256" key="7">
    <source>
        <dbReference type="ARBA" id="ARBA00023204"/>
    </source>
</evidence>
<comment type="miscellaneous">
    <text evidence="9">This enzyme catalyzes only one turnover and therefore is not strictly catalytic. According to one definition, an enzyme is a biocatalyst that acts repeatedly and over many reaction cycles.</text>
</comment>
<dbReference type="AlphaFoldDB" id="A0A4P8IN40"/>
<evidence type="ECO:0000256" key="2">
    <source>
        <dbReference type="ARBA" id="ARBA00008711"/>
    </source>
</evidence>
<protein>
    <recommendedName>
        <fullName evidence="9">Methylated-DNA--protein-cysteine methyltransferase</fullName>
        <ecNumber evidence="9">2.1.1.63</ecNumber>
    </recommendedName>
    <alternativeName>
        <fullName evidence="9">6-O-methylguanine-DNA methyltransferase</fullName>
        <shortName evidence="9">MGMT</shortName>
    </alternativeName>
    <alternativeName>
        <fullName evidence="9">O-6-methylguanine-DNA-alkyltransferase</fullName>
    </alternativeName>
</protein>
<dbReference type="GO" id="GO:0005737">
    <property type="term" value="C:cytoplasm"/>
    <property type="evidence" value="ECO:0007669"/>
    <property type="project" value="UniProtKB-SubCell"/>
</dbReference>
<dbReference type="FunFam" id="1.10.10.10:FF:000214">
    <property type="entry name" value="Methylated-DNA--protein-cysteine methyltransferase"/>
    <property type="match status" value="1"/>
</dbReference>
<reference evidence="12 13" key="1">
    <citation type="submission" date="2019-05" db="EMBL/GenBank/DDBJ databases">
        <title>Complete genome sequencing of Anaerostipes rhamnosivorans.</title>
        <authorList>
            <person name="Bui T.P.N."/>
            <person name="de Vos W.M."/>
        </authorList>
    </citation>
    <scope>NUCLEOTIDE SEQUENCE [LARGE SCALE GENOMIC DNA]</scope>
    <source>
        <strain evidence="12 13">1y2</strain>
    </source>
</reference>
<evidence type="ECO:0000313" key="12">
    <source>
        <dbReference type="EMBL" id="QCP36589.1"/>
    </source>
</evidence>
<evidence type="ECO:0000259" key="11">
    <source>
        <dbReference type="Pfam" id="PF02870"/>
    </source>
</evidence>
<keyword evidence="13" id="KW-1185">Reference proteome</keyword>
<evidence type="ECO:0000256" key="8">
    <source>
        <dbReference type="ARBA" id="ARBA00049348"/>
    </source>
</evidence>
<dbReference type="InterPro" id="IPR001497">
    <property type="entry name" value="MethylDNA_cys_MeTrfase_AS"/>
</dbReference>
<dbReference type="Gene3D" id="1.10.10.10">
    <property type="entry name" value="Winged helix-like DNA-binding domain superfamily/Winged helix DNA-binding domain"/>
    <property type="match status" value="1"/>
</dbReference>
<dbReference type="Proteomes" id="UP000298653">
    <property type="component" value="Chromosome"/>
</dbReference>
<name>A0A4P8IN40_9FIRM</name>
<evidence type="ECO:0000256" key="9">
    <source>
        <dbReference type="HAMAP-Rule" id="MF_00772"/>
    </source>
</evidence>
<comment type="catalytic activity">
    <reaction evidence="1 9">
        <text>a 4-O-methyl-thymidine in DNA + L-cysteinyl-[protein] = a thymidine in DNA + S-methyl-L-cysteinyl-[protein]</text>
        <dbReference type="Rhea" id="RHEA:53428"/>
        <dbReference type="Rhea" id="RHEA-COMP:10131"/>
        <dbReference type="Rhea" id="RHEA-COMP:10132"/>
        <dbReference type="Rhea" id="RHEA-COMP:13555"/>
        <dbReference type="Rhea" id="RHEA-COMP:13556"/>
        <dbReference type="ChEBI" id="CHEBI:29950"/>
        <dbReference type="ChEBI" id="CHEBI:82612"/>
        <dbReference type="ChEBI" id="CHEBI:137386"/>
        <dbReference type="ChEBI" id="CHEBI:137387"/>
        <dbReference type="EC" id="2.1.1.63"/>
    </reaction>
</comment>
<dbReference type="EC" id="2.1.1.63" evidence="9"/>
<organism evidence="12 13">
    <name type="scientific">Anaerostipes rhamnosivorans</name>
    <dbReference type="NCBI Taxonomy" id="1229621"/>
    <lineage>
        <taxon>Bacteria</taxon>
        <taxon>Bacillati</taxon>
        <taxon>Bacillota</taxon>
        <taxon>Clostridia</taxon>
        <taxon>Lachnospirales</taxon>
        <taxon>Lachnospiraceae</taxon>
        <taxon>Anaerostipes</taxon>
    </lineage>
</organism>
<dbReference type="InterPro" id="IPR023546">
    <property type="entry name" value="MGMT"/>
</dbReference>
<dbReference type="GO" id="GO:0032259">
    <property type="term" value="P:methylation"/>
    <property type="evidence" value="ECO:0007669"/>
    <property type="project" value="UniProtKB-KW"/>
</dbReference>
<keyword evidence="3 9" id="KW-0963">Cytoplasm</keyword>
<dbReference type="Gene3D" id="3.30.160.70">
    <property type="entry name" value="Methylated DNA-protein cysteine methyltransferase domain"/>
    <property type="match status" value="1"/>
</dbReference>
<evidence type="ECO:0000256" key="5">
    <source>
        <dbReference type="ARBA" id="ARBA00022679"/>
    </source>
</evidence>
<gene>
    <name evidence="12" type="ORF">AR1Y2_3135</name>
</gene>
<evidence type="ECO:0000259" key="10">
    <source>
        <dbReference type="Pfam" id="PF01035"/>
    </source>
</evidence>
<dbReference type="InterPro" id="IPR036388">
    <property type="entry name" value="WH-like_DNA-bd_sf"/>
</dbReference>
<evidence type="ECO:0000313" key="13">
    <source>
        <dbReference type="Proteomes" id="UP000298653"/>
    </source>
</evidence>
<comment type="similarity">
    <text evidence="2 9">Belongs to the MGMT family.</text>
</comment>
<accession>A0A4P8IN40</accession>
<dbReference type="SUPFAM" id="SSF46767">
    <property type="entry name" value="Methylated DNA-protein cysteine methyltransferase, C-terminal domain"/>
    <property type="match status" value="1"/>
</dbReference>
<comment type="catalytic activity">
    <reaction evidence="8 9">
        <text>a 6-O-methyl-2'-deoxyguanosine in DNA + L-cysteinyl-[protein] = S-methyl-L-cysteinyl-[protein] + a 2'-deoxyguanosine in DNA</text>
        <dbReference type="Rhea" id="RHEA:24000"/>
        <dbReference type="Rhea" id="RHEA-COMP:10131"/>
        <dbReference type="Rhea" id="RHEA-COMP:10132"/>
        <dbReference type="Rhea" id="RHEA-COMP:11367"/>
        <dbReference type="Rhea" id="RHEA-COMP:11368"/>
        <dbReference type="ChEBI" id="CHEBI:29950"/>
        <dbReference type="ChEBI" id="CHEBI:82612"/>
        <dbReference type="ChEBI" id="CHEBI:85445"/>
        <dbReference type="ChEBI" id="CHEBI:85448"/>
        <dbReference type="EC" id="2.1.1.63"/>
    </reaction>
</comment>
<evidence type="ECO:0000256" key="3">
    <source>
        <dbReference type="ARBA" id="ARBA00022490"/>
    </source>
</evidence>
<dbReference type="GO" id="GO:0003908">
    <property type="term" value="F:methylated-DNA-[protein]-cysteine S-methyltransferase activity"/>
    <property type="evidence" value="ECO:0007669"/>
    <property type="project" value="UniProtKB-UniRule"/>
</dbReference>
<proteinExistence type="inferred from homology"/>
<dbReference type="GO" id="GO:0006307">
    <property type="term" value="P:DNA alkylation repair"/>
    <property type="evidence" value="ECO:0007669"/>
    <property type="project" value="UniProtKB-UniRule"/>
</dbReference>
<dbReference type="EMBL" id="CP040058">
    <property type="protein sequence ID" value="QCP36589.1"/>
    <property type="molecule type" value="Genomic_DNA"/>
</dbReference>
<feature type="domain" description="Methylguanine DNA methyltransferase ribonuclease-like" evidence="11">
    <location>
        <begin position="3"/>
        <end position="75"/>
    </location>
</feature>
<dbReference type="SUPFAM" id="SSF53155">
    <property type="entry name" value="Methylated DNA-protein cysteine methyltransferase domain"/>
    <property type="match status" value="1"/>
</dbReference>
<keyword evidence="4 9" id="KW-0489">Methyltransferase</keyword>
<dbReference type="InterPro" id="IPR014048">
    <property type="entry name" value="MethylDNA_cys_MeTrfase_DNA-bd"/>
</dbReference>
<keyword evidence="5 9" id="KW-0808">Transferase</keyword>
<dbReference type="OrthoDB" id="9802228at2"/>
<comment type="function">
    <text evidence="9">Involved in the cellular defense against the biological effects of O6-methylguanine (O6-MeG) and O4-methylthymine (O4-MeT) in DNA. Repairs the methylated nucleobase in DNA by stoichiometrically transferring the methyl group to a cysteine residue in the enzyme. This is a suicide reaction: the enzyme is irreversibly inactivated.</text>
</comment>
<feature type="active site" description="Nucleophile; methyl group acceptor" evidence="9">
    <location>
        <position position="136"/>
    </location>
</feature>
<dbReference type="RefSeq" id="WP_137329792.1">
    <property type="nucleotide sequence ID" value="NZ_CP040058.1"/>
</dbReference>
<evidence type="ECO:0000256" key="6">
    <source>
        <dbReference type="ARBA" id="ARBA00022763"/>
    </source>
</evidence>
<dbReference type="PROSITE" id="PS00374">
    <property type="entry name" value="MGMT"/>
    <property type="match status" value="1"/>
</dbReference>
<dbReference type="NCBIfam" id="TIGR00589">
    <property type="entry name" value="ogt"/>
    <property type="match status" value="1"/>
</dbReference>
<keyword evidence="6 9" id="KW-0227">DNA damage</keyword>
<evidence type="ECO:0000256" key="1">
    <source>
        <dbReference type="ARBA" id="ARBA00001286"/>
    </source>
</evidence>
<feature type="domain" description="Methylated-DNA-[protein]-cysteine S-methyltransferase DNA binding" evidence="10">
    <location>
        <begin position="80"/>
        <end position="165"/>
    </location>
</feature>
<dbReference type="CDD" id="cd06445">
    <property type="entry name" value="ATase"/>
    <property type="match status" value="1"/>
</dbReference>
<dbReference type="HAMAP" id="MF_00772">
    <property type="entry name" value="OGT"/>
    <property type="match status" value="1"/>
</dbReference>
<dbReference type="InterPro" id="IPR008332">
    <property type="entry name" value="MethylG_MeTrfase_N"/>
</dbReference>
<dbReference type="InterPro" id="IPR036631">
    <property type="entry name" value="MGMT_N_sf"/>
</dbReference>
<dbReference type="PANTHER" id="PTHR10815">
    <property type="entry name" value="METHYLATED-DNA--PROTEIN-CYSTEINE METHYLTRANSFERASE"/>
    <property type="match status" value="1"/>
</dbReference>